<name>A0A2R6RSD7_ACTCC</name>
<dbReference type="OMA" id="WVPDRKR"/>
<evidence type="ECO:0000256" key="1">
    <source>
        <dbReference type="SAM" id="MobiDB-lite"/>
    </source>
</evidence>
<proteinExistence type="predicted"/>
<dbReference type="InParanoid" id="A0A2R6RSD7"/>
<dbReference type="STRING" id="1590841.A0A2R6RSD7"/>
<comment type="caution">
    <text evidence="2">The sequence shown here is derived from an EMBL/GenBank/DDBJ whole genome shotgun (WGS) entry which is preliminary data.</text>
</comment>
<protein>
    <submittedName>
        <fullName evidence="2">Torsin-1A-interacting protein like</fullName>
    </submittedName>
</protein>
<dbReference type="OrthoDB" id="191150at2759"/>
<keyword evidence="3" id="KW-1185">Reference proteome</keyword>
<accession>A0A2R6RSD7</accession>
<dbReference type="AlphaFoldDB" id="A0A2R6RSD7"/>
<reference evidence="3" key="2">
    <citation type="journal article" date="2018" name="BMC Genomics">
        <title>A manually annotated Actinidia chinensis var. chinensis (kiwifruit) genome highlights the challenges associated with draft genomes and gene prediction in plants.</title>
        <authorList>
            <person name="Pilkington S.M."/>
            <person name="Crowhurst R."/>
            <person name="Hilario E."/>
            <person name="Nardozza S."/>
            <person name="Fraser L."/>
            <person name="Peng Y."/>
            <person name="Gunaseelan K."/>
            <person name="Simpson R."/>
            <person name="Tahir J."/>
            <person name="Deroles S.C."/>
            <person name="Templeton K."/>
            <person name="Luo Z."/>
            <person name="Davy M."/>
            <person name="Cheng C."/>
            <person name="McNeilage M."/>
            <person name="Scaglione D."/>
            <person name="Liu Y."/>
            <person name="Zhang Q."/>
            <person name="Datson P."/>
            <person name="De Silva N."/>
            <person name="Gardiner S.E."/>
            <person name="Bassett H."/>
            <person name="Chagne D."/>
            <person name="McCallum J."/>
            <person name="Dzierzon H."/>
            <person name="Deng C."/>
            <person name="Wang Y.Y."/>
            <person name="Barron L."/>
            <person name="Manako K."/>
            <person name="Bowen J."/>
            <person name="Foster T.M."/>
            <person name="Erridge Z.A."/>
            <person name="Tiffin H."/>
            <person name="Waite C.N."/>
            <person name="Davies K.M."/>
            <person name="Grierson E.P."/>
            <person name="Laing W.A."/>
            <person name="Kirk R."/>
            <person name="Chen X."/>
            <person name="Wood M."/>
            <person name="Montefiori M."/>
            <person name="Brummell D.A."/>
            <person name="Schwinn K.E."/>
            <person name="Catanach A."/>
            <person name="Fullerton C."/>
            <person name="Li D."/>
            <person name="Meiyalaghan S."/>
            <person name="Nieuwenhuizen N."/>
            <person name="Read N."/>
            <person name="Prakash R."/>
            <person name="Hunter D."/>
            <person name="Zhang H."/>
            <person name="McKenzie M."/>
            <person name="Knabel M."/>
            <person name="Harris A."/>
            <person name="Allan A.C."/>
            <person name="Gleave A."/>
            <person name="Chen A."/>
            <person name="Janssen B.J."/>
            <person name="Plunkett B."/>
            <person name="Ampomah-Dwamena C."/>
            <person name="Voogd C."/>
            <person name="Leif D."/>
            <person name="Lafferty D."/>
            <person name="Souleyre E.J.F."/>
            <person name="Varkonyi-Gasic E."/>
            <person name="Gambi F."/>
            <person name="Hanley J."/>
            <person name="Yao J.L."/>
            <person name="Cheung J."/>
            <person name="David K.M."/>
            <person name="Warren B."/>
            <person name="Marsh K."/>
            <person name="Snowden K.C."/>
            <person name="Lin-Wang K."/>
            <person name="Brian L."/>
            <person name="Martinez-Sanchez M."/>
            <person name="Wang M."/>
            <person name="Ileperuma N."/>
            <person name="Macnee N."/>
            <person name="Campin R."/>
            <person name="McAtee P."/>
            <person name="Drummond R.S.M."/>
            <person name="Espley R.V."/>
            <person name="Ireland H.S."/>
            <person name="Wu R."/>
            <person name="Atkinson R.G."/>
            <person name="Karunairetnam S."/>
            <person name="Bulley S."/>
            <person name="Chunkath S."/>
            <person name="Hanley Z."/>
            <person name="Storey R."/>
            <person name="Thrimawithana A.H."/>
            <person name="Thomson S."/>
            <person name="David C."/>
            <person name="Testolin R."/>
            <person name="Huang H."/>
            <person name="Hellens R.P."/>
            <person name="Schaffer R.J."/>
        </authorList>
    </citation>
    <scope>NUCLEOTIDE SEQUENCE [LARGE SCALE GENOMIC DNA]</scope>
    <source>
        <strain evidence="3">cv. Red5</strain>
    </source>
</reference>
<reference evidence="2 3" key="1">
    <citation type="submission" date="2017-07" db="EMBL/GenBank/DDBJ databases">
        <title>An improved, manually edited Actinidia chinensis var. chinensis (kiwifruit) genome highlights the challenges associated with draft genomes and gene prediction in plants.</title>
        <authorList>
            <person name="Pilkington S."/>
            <person name="Crowhurst R."/>
            <person name="Hilario E."/>
            <person name="Nardozza S."/>
            <person name="Fraser L."/>
            <person name="Peng Y."/>
            <person name="Gunaseelan K."/>
            <person name="Simpson R."/>
            <person name="Tahir J."/>
            <person name="Deroles S."/>
            <person name="Templeton K."/>
            <person name="Luo Z."/>
            <person name="Davy M."/>
            <person name="Cheng C."/>
            <person name="Mcneilage M."/>
            <person name="Scaglione D."/>
            <person name="Liu Y."/>
            <person name="Zhang Q."/>
            <person name="Datson P."/>
            <person name="De Silva N."/>
            <person name="Gardiner S."/>
            <person name="Bassett H."/>
            <person name="Chagne D."/>
            <person name="Mccallum J."/>
            <person name="Dzierzon H."/>
            <person name="Deng C."/>
            <person name="Wang Y.-Y."/>
            <person name="Barron N."/>
            <person name="Manako K."/>
            <person name="Bowen J."/>
            <person name="Foster T."/>
            <person name="Erridge Z."/>
            <person name="Tiffin H."/>
            <person name="Waite C."/>
            <person name="Davies K."/>
            <person name="Grierson E."/>
            <person name="Laing W."/>
            <person name="Kirk R."/>
            <person name="Chen X."/>
            <person name="Wood M."/>
            <person name="Montefiori M."/>
            <person name="Brummell D."/>
            <person name="Schwinn K."/>
            <person name="Catanach A."/>
            <person name="Fullerton C."/>
            <person name="Li D."/>
            <person name="Meiyalaghan S."/>
            <person name="Nieuwenhuizen N."/>
            <person name="Read N."/>
            <person name="Prakash R."/>
            <person name="Hunter D."/>
            <person name="Zhang H."/>
            <person name="Mckenzie M."/>
            <person name="Knabel M."/>
            <person name="Harris A."/>
            <person name="Allan A."/>
            <person name="Chen A."/>
            <person name="Janssen B."/>
            <person name="Plunkett B."/>
            <person name="Dwamena C."/>
            <person name="Voogd C."/>
            <person name="Leif D."/>
            <person name="Lafferty D."/>
            <person name="Souleyre E."/>
            <person name="Varkonyi-Gasic E."/>
            <person name="Gambi F."/>
            <person name="Hanley J."/>
            <person name="Yao J.-L."/>
            <person name="Cheung J."/>
            <person name="David K."/>
            <person name="Warren B."/>
            <person name="Marsh K."/>
            <person name="Snowden K."/>
            <person name="Lin-Wang K."/>
            <person name="Brian L."/>
            <person name="Martinez-Sanchez M."/>
            <person name="Wang M."/>
            <person name="Ileperuma N."/>
            <person name="Macnee N."/>
            <person name="Campin R."/>
            <person name="Mcatee P."/>
            <person name="Drummond R."/>
            <person name="Espley R."/>
            <person name="Ireland H."/>
            <person name="Wu R."/>
            <person name="Atkinson R."/>
            <person name="Karunairetnam S."/>
            <person name="Bulley S."/>
            <person name="Chunkath S."/>
            <person name="Hanley Z."/>
            <person name="Storey R."/>
            <person name="Thrimawithana A."/>
            <person name="Thomson S."/>
            <person name="David C."/>
            <person name="Testolin R."/>
        </authorList>
    </citation>
    <scope>NUCLEOTIDE SEQUENCE [LARGE SCALE GENOMIC DNA]</scope>
    <source>
        <strain evidence="3">cv. Red5</strain>
        <tissue evidence="2">Young leaf</tissue>
    </source>
</reference>
<feature type="region of interest" description="Disordered" evidence="1">
    <location>
        <begin position="183"/>
        <end position="212"/>
    </location>
</feature>
<organism evidence="2 3">
    <name type="scientific">Actinidia chinensis var. chinensis</name>
    <name type="common">Chinese soft-hair kiwi</name>
    <dbReference type="NCBI Taxonomy" id="1590841"/>
    <lineage>
        <taxon>Eukaryota</taxon>
        <taxon>Viridiplantae</taxon>
        <taxon>Streptophyta</taxon>
        <taxon>Embryophyta</taxon>
        <taxon>Tracheophyta</taxon>
        <taxon>Spermatophyta</taxon>
        <taxon>Magnoliopsida</taxon>
        <taxon>eudicotyledons</taxon>
        <taxon>Gunneridae</taxon>
        <taxon>Pentapetalae</taxon>
        <taxon>asterids</taxon>
        <taxon>Ericales</taxon>
        <taxon>Actinidiaceae</taxon>
        <taxon>Actinidia</taxon>
    </lineage>
</organism>
<dbReference type="Proteomes" id="UP000241394">
    <property type="component" value="Chromosome LG3"/>
</dbReference>
<evidence type="ECO:0000313" key="3">
    <source>
        <dbReference type="Proteomes" id="UP000241394"/>
    </source>
</evidence>
<sequence length="212" mass="23730">MNWTQGSRFLTNFLKSSGEISKSSASQYSSLNKHQKGILDAEKIVACNLLQQRGCVAATSFQQPNLGSKSTDPQETLILARNVFGKFEISCCIEGGVLRIKGHAVTVSRRYGQSIQDEPKLNRDFLVQLWVPDRKRKRYRANKRHKVVNYANRGVSVYGDQSSFQHPLGRWFSGSSVTEEKSLDQRKQVLKQPPLSQPATGAMEPASLEEVS</sequence>
<dbReference type="Gramene" id="PSS32917">
    <property type="protein sequence ID" value="PSS32917"/>
    <property type="gene ID" value="CEY00_Acc03213"/>
</dbReference>
<gene>
    <name evidence="2" type="ORF">CEY00_Acc03213</name>
</gene>
<dbReference type="EMBL" id="NKQK01000003">
    <property type="protein sequence ID" value="PSS32917.1"/>
    <property type="molecule type" value="Genomic_DNA"/>
</dbReference>
<evidence type="ECO:0000313" key="2">
    <source>
        <dbReference type="EMBL" id="PSS32917.1"/>
    </source>
</evidence>